<evidence type="ECO:0000256" key="6">
    <source>
        <dbReference type="ARBA" id="ARBA00022840"/>
    </source>
</evidence>
<evidence type="ECO:0000256" key="13">
    <source>
        <dbReference type="ARBA" id="ARBA00048988"/>
    </source>
</evidence>
<evidence type="ECO:0000256" key="12">
    <source>
        <dbReference type="ARBA" id="ARBA00034923"/>
    </source>
</evidence>
<feature type="binding site" evidence="14">
    <location>
        <begin position="31"/>
        <end position="38"/>
    </location>
    <ligand>
        <name>ATP</name>
        <dbReference type="ChEBI" id="CHEBI:30616"/>
    </ligand>
</feature>
<dbReference type="InterPro" id="IPR014016">
    <property type="entry name" value="UvrD-like_ATP-bd"/>
</dbReference>
<dbReference type="GO" id="GO:0033202">
    <property type="term" value="C:DNA helicase complex"/>
    <property type="evidence" value="ECO:0007669"/>
    <property type="project" value="TreeGrafter"/>
</dbReference>
<dbReference type="CDD" id="cd17932">
    <property type="entry name" value="DEXQc_UvrD"/>
    <property type="match status" value="1"/>
</dbReference>
<dbReference type="NCBIfam" id="NF008743">
    <property type="entry name" value="PRK11773.1"/>
    <property type="match status" value="1"/>
</dbReference>
<comment type="catalytic activity">
    <reaction evidence="10">
        <text>Couples ATP hydrolysis with the unwinding of duplex DNA by translocating in the 3'-5' direction.</text>
        <dbReference type="EC" id="5.6.2.4"/>
    </reaction>
</comment>
<keyword evidence="5 14" id="KW-0347">Helicase</keyword>
<dbReference type="InterPro" id="IPR000212">
    <property type="entry name" value="DNA_helicase_UvrD/REP"/>
</dbReference>
<dbReference type="InterPro" id="IPR013986">
    <property type="entry name" value="DExx_box_DNA_helicase_dom_sf"/>
</dbReference>
<evidence type="ECO:0000256" key="1">
    <source>
        <dbReference type="ARBA" id="ARBA00009922"/>
    </source>
</evidence>
<dbReference type="InterPro" id="IPR014017">
    <property type="entry name" value="DNA_helicase_UvrD-like_C"/>
</dbReference>
<keyword evidence="2 14" id="KW-0547">Nucleotide-binding</keyword>
<evidence type="ECO:0000256" key="3">
    <source>
        <dbReference type="ARBA" id="ARBA00022763"/>
    </source>
</evidence>
<dbReference type="RefSeq" id="WP_109720300.1">
    <property type="nucleotide sequence ID" value="NZ_QEQK01000007.1"/>
</dbReference>
<comment type="similarity">
    <text evidence="1">Belongs to the helicase family. UvrD subfamily.</text>
</comment>
<dbReference type="PANTHER" id="PTHR11070:SF2">
    <property type="entry name" value="ATP-DEPENDENT DNA HELICASE SRS2"/>
    <property type="match status" value="1"/>
</dbReference>
<gene>
    <name evidence="17" type="ORF">DEH80_09750</name>
</gene>
<sequence length="719" mass="80806">MDGDITPIVDPLNDPQREAVTAPLEHRLILAGAGSGKTRVLTHRVAWLMGVEGVSPLSILAVTFTNKAAKEMRSRIESLVRFPTRAMWVGTFHGIAHRMLRLHAKEAGLGPYFQILDADDQQRLVKRLIKGMDLPEDQWVPKQVTGFINARKEEGLRPGDLDDNGDWTRRTLIQIYGVYEDACRRADLVDFAELLLRAHELCRDHPQIQAHYRNRFQHILVDEFQDTNKLQYAWLRVLAGDRAKLFVVGDDDQSIYSWRGARVENIIRFPKDFAGTQTIRLEQNYRSTGHILKAANTLIAHNSGRLGKELWTEDPDGSPIQVYSAYNERDEAEFVVNRIQAWVAAGGQRSDCAILYRSNAMSRTLEEALLTAQMPYRVYGGLRFYERAEIKDALAYLRLVENRADDAAFERVVNQPTRGIGATTLEKVRYRARRDQLTMWSAAGEVAEELAARAGNAIRGFRDLIDRLAEETEDHTLGEQINHVVEQSGLRAHYGKDKSEQGEARIENLDELANAARGFEPSEGDEDLPALSAFLAHAALEAGEDQAGEWEDAVQLMSLHAAKGLEFPVVFMIGLEDGLFPHERAIGEGGLEEERRLCYVGITRAREQLVISHAESRRLYRNDQFCVPSRFLAELPPDCVEEIRPRVAVSRPLGYGASAGLRQTESAGLKLGQRVVHRKFGEGVVLSLEGEGERARVEVSFESVGSKWLMQSIAKLDPI</sequence>
<dbReference type="PROSITE" id="PS51198">
    <property type="entry name" value="UVRD_HELICASE_ATP_BIND"/>
    <property type="match status" value="1"/>
</dbReference>
<dbReference type="Pfam" id="PF13361">
    <property type="entry name" value="UvrD_C"/>
    <property type="match status" value="1"/>
</dbReference>
<comment type="catalytic activity">
    <reaction evidence="13">
        <text>ATP + H2O = ADP + phosphate + H(+)</text>
        <dbReference type="Rhea" id="RHEA:13065"/>
        <dbReference type="ChEBI" id="CHEBI:15377"/>
        <dbReference type="ChEBI" id="CHEBI:15378"/>
        <dbReference type="ChEBI" id="CHEBI:30616"/>
        <dbReference type="ChEBI" id="CHEBI:43474"/>
        <dbReference type="ChEBI" id="CHEBI:456216"/>
        <dbReference type="EC" id="5.6.2.4"/>
    </reaction>
</comment>
<dbReference type="CDD" id="cd18807">
    <property type="entry name" value="SF1_C_UvrD"/>
    <property type="match status" value="1"/>
</dbReference>
<reference evidence="17 18" key="1">
    <citation type="submission" date="2018-05" db="EMBL/GenBank/DDBJ databases">
        <title>Abyssibacter profundi OUC007T gen. nov., sp. nov, a marine bacterium isolated from seawater of the Mariana Trench.</title>
        <authorList>
            <person name="Zhou S."/>
        </authorList>
    </citation>
    <scope>NUCLEOTIDE SEQUENCE [LARGE SCALE GENOMIC DNA]</scope>
    <source>
        <strain evidence="17 18">OUC007</strain>
    </source>
</reference>
<dbReference type="FunFam" id="3.40.50.300:FF:001201">
    <property type="entry name" value="ATP-dependent DNA helicase UvrD2"/>
    <property type="match status" value="1"/>
</dbReference>
<evidence type="ECO:0000256" key="9">
    <source>
        <dbReference type="ARBA" id="ARBA00023235"/>
    </source>
</evidence>
<dbReference type="PROSITE" id="PS51217">
    <property type="entry name" value="UVRD_HELICASE_CTER"/>
    <property type="match status" value="1"/>
</dbReference>
<dbReference type="OrthoDB" id="9806690at2"/>
<dbReference type="FunFam" id="1.10.486.10:FF:000003">
    <property type="entry name" value="ATP-dependent DNA helicase"/>
    <property type="match status" value="1"/>
</dbReference>
<dbReference type="Gene3D" id="1.10.10.160">
    <property type="match status" value="1"/>
</dbReference>
<dbReference type="Proteomes" id="UP000251800">
    <property type="component" value="Unassembled WGS sequence"/>
</dbReference>
<evidence type="ECO:0000256" key="11">
    <source>
        <dbReference type="ARBA" id="ARBA00034808"/>
    </source>
</evidence>
<evidence type="ECO:0000313" key="17">
    <source>
        <dbReference type="EMBL" id="PWN56084.1"/>
    </source>
</evidence>
<dbReference type="GO" id="GO:0016887">
    <property type="term" value="F:ATP hydrolysis activity"/>
    <property type="evidence" value="ECO:0007669"/>
    <property type="project" value="RHEA"/>
</dbReference>
<protein>
    <recommendedName>
        <fullName evidence="11">DNA 3'-5' helicase</fullName>
        <ecNumber evidence="11">5.6.2.4</ecNumber>
    </recommendedName>
    <alternativeName>
        <fullName evidence="12">DNA 3'-5' helicase II</fullName>
    </alternativeName>
</protein>
<accession>A0A363UKZ6</accession>
<keyword evidence="7" id="KW-0238">DNA-binding</keyword>
<dbReference type="SUPFAM" id="SSF52540">
    <property type="entry name" value="P-loop containing nucleoside triphosphate hydrolases"/>
    <property type="match status" value="1"/>
</dbReference>
<dbReference type="Gene3D" id="1.10.486.10">
    <property type="entry name" value="PCRA, domain 4"/>
    <property type="match status" value="1"/>
</dbReference>
<name>A0A363UKZ6_9GAMM</name>
<evidence type="ECO:0000256" key="5">
    <source>
        <dbReference type="ARBA" id="ARBA00022806"/>
    </source>
</evidence>
<keyword evidence="3" id="KW-0227">DNA damage</keyword>
<evidence type="ECO:0000256" key="14">
    <source>
        <dbReference type="PROSITE-ProRule" id="PRU00560"/>
    </source>
</evidence>
<evidence type="ECO:0000259" key="16">
    <source>
        <dbReference type="PROSITE" id="PS51217"/>
    </source>
</evidence>
<evidence type="ECO:0000259" key="15">
    <source>
        <dbReference type="PROSITE" id="PS51198"/>
    </source>
</evidence>
<dbReference type="InterPro" id="IPR027417">
    <property type="entry name" value="P-loop_NTPase"/>
</dbReference>
<keyword evidence="4 14" id="KW-0378">Hydrolase</keyword>
<evidence type="ECO:0000256" key="10">
    <source>
        <dbReference type="ARBA" id="ARBA00034617"/>
    </source>
</evidence>
<evidence type="ECO:0000256" key="2">
    <source>
        <dbReference type="ARBA" id="ARBA00022741"/>
    </source>
</evidence>
<dbReference type="Pfam" id="PF00580">
    <property type="entry name" value="UvrD-helicase"/>
    <property type="match status" value="1"/>
</dbReference>
<dbReference type="Gene3D" id="3.40.50.300">
    <property type="entry name" value="P-loop containing nucleotide triphosphate hydrolases"/>
    <property type="match status" value="2"/>
</dbReference>
<dbReference type="GO" id="GO:0005829">
    <property type="term" value="C:cytosol"/>
    <property type="evidence" value="ECO:0007669"/>
    <property type="project" value="TreeGrafter"/>
</dbReference>
<dbReference type="EC" id="5.6.2.4" evidence="11"/>
<dbReference type="GO" id="GO:0003677">
    <property type="term" value="F:DNA binding"/>
    <property type="evidence" value="ECO:0007669"/>
    <property type="project" value="UniProtKB-KW"/>
</dbReference>
<evidence type="ECO:0000256" key="7">
    <source>
        <dbReference type="ARBA" id="ARBA00023125"/>
    </source>
</evidence>
<keyword evidence="8" id="KW-0234">DNA repair</keyword>
<dbReference type="GO" id="GO:0005524">
    <property type="term" value="F:ATP binding"/>
    <property type="evidence" value="ECO:0007669"/>
    <property type="project" value="UniProtKB-UniRule"/>
</dbReference>
<keyword evidence="18" id="KW-1185">Reference proteome</keyword>
<keyword evidence="9" id="KW-0413">Isomerase</keyword>
<dbReference type="GO" id="GO:0000725">
    <property type="term" value="P:recombinational repair"/>
    <property type="evidence" value="ECO:0007669"/>
    <property type="project" value="TreeGrafter"/>
</dbReference>
<keyword evidence="6 14" id="KW-0067">ATP-binding</keyword>
<organism evidence="17 18">
    <name type="scientific">Abyssibacter profundi</name>
    <dbReference type="NCBI Taxonomy" id="2182787"/>
    <lineage>
        <taxon>Bacteria</taxon>
        <taxon>Pseudomonadati</taxon>
        <taxon>Pseudomonadota</taxon>
        <taxon>Gammaproteobacteria</taxon>
        <taxon>Chromatiales</taxon>
        <taxon>Oceanococcaceae</taxon>
        <taxon>Abyssibacter</taxon>
    </lineage>
</organism>
<dbReference type="GO" id="GO:0043138">
    <property type="term" value="F:3'-5' DNA helicase activity"/>
    <property type="evidence" value="ECO:0007669"/>
    <property type="project" value="UniProtKB-EC"/>
</dbReference>
<feature type="domain" description="UvrD-like helicase ATP-binding" evidence="15">
    <location>
        <begin position="10"/>
        <end position="288"/>
    </location>
</feature>
<proteinExistence type="inferred from homology"/>
<dbReference type="AlphaFoldDB" id="A0A363UKZ6"/>
<evidence type="ECO:0000256" key="4">
    <source>
        <dbReference type="ARBA" id="ARBA00022801"/>
    </source>
</evidence>
<comment type="caution">
    <text evidence="17">The sequence shown here is derived from an EMBL/GenBank/DDBJ whole genome shotgun (WGS) entry which is preliminary data.</text>
</comment>
<feature type="domain" description="UvrD-like helicase C-terminal" evidence="16">
    <location>
        <begin position="289"/>
        <end position="564"/>
    </location>
</feature>
<dbReference type="Pfam" id="PF21196">
    <property type="entry name" value="PcrA_UvrD_tudor"/>
    <property type="match status" value="1"/>
</dbReference>
<evidence type="ECO:0000256" key="8">
    <source>
        <dbReference type="ARBA" id="ARBA00023204"/>
    </source>
</evidence>
<evidence type="ECO:0000313" key="18">
    <source>
        <dbReference type="Proteomes" id="UP000251800"/>
    </source>
</evidence>
<dbReference type="EMBL" id="QEQK01000007">
    <property type="protein sequence ID" value="PWN56084.1"/>
    <property type="molecule type" value="Genomic_DNA"/>
</dbReference>
<dbReference type="PANTHER" id="PTHR11070">
    <property type="entry name" value="UVRD / RECB / PCRA DNA HELICASE FAMILY MEMBER"/>
    <property type="match status" value="1"/>
</dbReference>